<dbReference type="PANTHER" id="PTHR34835">
    <property type="entry name" value="OS07G0283600 PROTEIN-RELATED"/>
    <property type="match status" value="1"/>
</dbReference>
<dbReference type="Proteomes" id="UP000243499">
    <property type="component" value="Chromosome 8"/>
</dbReference>
<organism evidence="2">
    <name type="scientific">Panicum hallii</name>
    <dbReference type="NCBI Taxonomy" id="206008"/>
    <lineage>
        <taxon>Eukaryota</taxon>
        <taxon>Viridiplantae</taxon>
        <taxon>Streptophyta</taxon>
        <taxon>Embryophyta</taxon>
        <taxon>Tracheophyta</taxon>
        <taxon>Spermatophyta</taxon>
        <taxon>Magnoliopsida</taxon>
        <taxon>Liliopsida</taxon>
        <taxon>Poales</taxon>
        <taxon>Poaceae</taxon>
        <taxon>PACMAD clade</taxon>
        <taxon>Panicoideae</taxon>
        <taxon>Panicodae</taxon>
        <taxon>Paniceae</taxon>
        <taxon>Panicinae</taxon>
        <taxon>Panicum</taxon>
        <taxon>Panicum sect. Panicum</taxon>
    </lineage>
</organism>
<dbReference type="PANTHER" id="PTHR34835:SF85">
    <property type="entry name" value="AMINOTRANSFERASE-LIKE PLANT MOBILE DOMAIN-CONTAINING PROTEIN"/>
    <property type="match status" value="1"/>
</dbReference>
<name>A0A2S3IEZ0_9POAL</name>
<sequence length="338" mass="38006">MPRGQRQQHGRLPSNKPPRNRASPARLVKLYGSMCDDQRKMICNVNFSGLLKISCTTMPADLANYLMVDCFDAERAELVFPGRGRIFVTADSVADILGLPNKCGEVNYELDVDAINFVHNQYDIVHGTAPKIEEIIERIKNNRFANEDFLRSWLMIAVSTFLCPPTSLGISPRCYPSLVDLSHMKKLNWCQFVVDQLKDAAKNLDKKHSVRGCFLLLVILYADSLVVDNVQIPATKLRIAAWTRNLLDKVIRLDRNRDGSFGKLKLKLSGHSVVQDSFFLMDDVNTFVASKLPRQMAIEKKRKLAAAVSKVLSRVTDMLGTFIQEVVAVEDSPGPNLR</sequence>
<reference evidence="2" key="1">
    <citation type="submission" date="2018-04" db="EMBL/GenBank/DDBJ databases">
        <title>WGS assembly of Panicum hallii.</title>
        <authorList>
            <person name="Lovell J."/>
            <person name="Jenkins J."/>
            <person name="Lowry D."/>
            <person name="Mamidi S."/>
            <person name="Sreedasyam A."/>
            <person name="Weng X."/>
            <person name="Barry K."/>
            <person name="Bonette J."/>
            <person name="Campitelli B."/>
            <person name="Daum C."/>
            <person name="Gordon S."/>
            <person name="Gould B."/>
            <person name="Lipzen A."/>
            <person name="Macqueen A."/>
            <person name="Palacio-Mejia J."/>
            <person name="Plott C."/>
            <person name="Shakirov E."/>
            <person name="Shu S."/>
            <person name="Yoshinaga Y."/>
            <person name="Zane M."/>
            <person name="Rokhsar D."/>
            <person name="Grimwood J."/>
            <person name="Schmutz J."/>
            <person name="Juenger T."/>
        </authorList>
    </citation>
    <scope>NUCLEOTIDE SEQUENCE [LARGE SCALE GENOMIC DNA]</scope>
    <source>
        <strain evidence="2">FIL2</strain>
    </source>
</reference>
<protein>
    <recommendedName>
        <fullName evidence="3">Aminotransferase-like plant mobile domain-containing protein</fullName>
    </recommendedName>
</protein>
<evidence type="ECO:0000256" key="1">
    <source>
        <dbReference type="SAM" id="MobiDB-lite"/>
    </source>
</evidence>
<dbReference type="Gramene" id="PAN43223">
    <property type="protein sequence ID" value="PAN43223"/>
    <property type="gene ID" value="PAHAL_8G221500"/>
</dbReference>
<dbReference type="AlphaFoldDB" id="A0A2S3IEZ0"/>
<proteinExistence type="predicted"/>
<dbReference type="EMBL" id="CM008053">
    <property type="protein sequence ID" value="PAN43223.1"/>
    <property type="molecule type" value="Genomic_DNA"/>
</dbReference>
<feature type="region of interest" description="Disordered" evidence="1">
    <location>
        <begin position="1"/>
        <end position="23"/>
    </location>
</feature>
<accession>A0A2S3IEZ0</accession>
<evidence type="ECO:0008006" key="3">
    <source>
        <dbReference type="Google" id="ProtNLM"/>
    </source>
</evidence>
<gene>
    <name evidence="2" type="ORF">PAHAL_8G221500</name>
</gene>
<evidence type="ECO:0000313" key="2">
    <source>
        <dbReference type="EMBL" id="PAN43223.1"/>
    </source>
</evidence>